<reference evidence="1 3" key="1">
    <citation type="journal article" date="2006" name="Proc. Natl. Acad. Sci. U.S.A.">
        <title>Genome analysis of the smallest free-living eukaryote Ostreococcus tauri unveils many unique features.</title>
        <authorList>
            <person name="Derelle E."/>
            <person name="Ferraz C."/>
            <person name="Rombauts S."/>
            <person name="Rouze P."/>
            <person name="Worden A.Z."/>
            <person name="Robbens S."/>
            <person name="Partensky F."/>
            <person name="Degroeve S."/>
            <person name="Echeynie S."/>
            <person name="Cooke R."/>
            <person name="Saeys Y."/>
            <person name="Wuyts J."/>
            <person name="Jabbari K."/>
            <person name="Bowler C."/>
            <person name="Panaud O."/>
            <person name="Piegu B."/>
            <person name="Ball S.G."/>
            <person name="Ral J.-P."/>
            <person name="Bouget F.-Y."/>
            <person name="Piganeau G."/>
            <person name="De Baets B."/>
            <person name="Picard A."/>
            <person name="Delseny M."/>
            <person name="Demaille J."/>
            <person name="Van de Peer Y."/>
            <person name="Moreau H."/>
        </authorList>
    </citation>
    <scope>NUCLEOTIDE SEQUENCE [LARGE SCALE GENOMIC DNA]</scope>
    <source>
        <strain evidence="1 3">OTTH0595</strain>
    </source>
</reference>
<reference evidence="1" key="2">
    <citation type="journal article" date="2014" name="BMC Genomics">
        <title>An improved genome of the model marine alga Ostreococcus tauri unfolds by assessing Illumina de novo assemblies.</title>
        <authorList>
            <person name="Blanc-Mathieu R."/>
            <person name="Verhelst B."/>
            <person name="Derelle E."/>
            <person name="Rombauts S."/>
            <person name="Bouget F.Y."/>
            <person name="Carre I."/>
            <person name="Chateau A."/>
            <person name="Eyre-Walker A."/>
            <person name="Grimsley N."/>
            <person name="Moreau H."/>
            <person name="Piegu B."/>
            <person name="Rivals E."/>
            <person name="Schackwitz W."/>
            <person name="Van de Peer Y."/>
            <person name="Piganeau G."/>
        </authorList>
    </citation>
    <scope>NUCLEOTIDE SEQUENCE</scope>
    <source>
        <strain evidence="1">RCC4221</strain>
    </source>
</reference>
<accession>A0A090M6F7</accession>
<name>A0A090M6F7_OSTTA</name>
<dbReference type="InParanoid" id="A0A090M6F7"/>
<dbReference type="PANTHER" id="PTHR13696:SF99">
    <property type="entry name" value="COBYRINIC ACID AC-DIAMIDE SYNTHASE"/>
    <property type="match status" value="1"/>
</dbReference>
<dbReference type="EMBL" id="KZ155771">
    <property type="protein sequence ID" value="OUS49621.1"/>
    <property type="molecule type" value="Genomic_DNA"/>
</dbReference>
<dbReference type="Proteomes" id="UP000195557">
    <property type="component" value="Unassembled WGS sequence"/>
</dbReference>
<organism evidence="1 3">
    <name type="scientific">Ostreococcus tauri</name>
    <name type="common">Marine green alga</name>
    <dbReference type="NCBI Taxonomy" id="70448"/>
    <lineage>
        <taxon>Eukaryota</taxon>
        <taxon>Viridiplantae</taxon>
        <taxon>Chlorophyta</taxon>
        <taxon>Mamiellophyceae</taxon>
        <taxon>Mamiellales</taxon>
        <taxon>Bathycoccaceae</taxon>
        <taxon>Ostreococcus</taxon>
    </lineage>
</organism>
<protein>
    <submittedName>
        <fullName evidence="2">ATPase domain protein</fullName>
    </submittedName>
    <submittedName>
        <fullName evidence="1">P-loop containing nucleoside triphosphate hydrolase</fullName>
    </submittedName>
</protein>
<keyword evidence="3" id="KW-1185">Reference proteome</keyword>
<accession>A0A454XRP1</accession>
<reference evidence="2" key="3">
    <citation type="submission" date="2017-04" db="EMBL/GenBank/DDBJ databases">
        <title>Population genomics of picophytoplankton unveils novel chromosome hypervariability.</title>
        <authorList>
            <consortium name="DOE Joint Genome Institute"/>
            <person name="Blanc-Mathieu R."/>
            <person name="Krasovec M."/>
            <person name="Hebrard M."/>
            <person name="Yau S."/>
            <person name="Desgranges E."/>
            <person name="Martin J."/>
            <person name="Schackwitz W."/>
            <person name="Kuo A."/>
            <person name="Salin G."/>
            <person name="Donnadieu C."/>
            <person name="Desdevises Y."/>
            <person name="Sanchez-Ferandin S."/>
            <person name="Moreau H."/>
            <person name="Rivals E."/>
            <person name="Grigoriev I.V."/>
            <person name="Grimsley N."/>
            <person name="Eyre-Walker A."/>
            <person name="Piganeau G."/>
        </authorList>
    </citation>
    <scope>NUCLEOTIDE SEQUENCE [LARGE SCALE GENOMIC DNA]</scope>
    <source>
        <strain evidence="2">RCC 1115</strain>
    </source>
</reference>
<sequence length="419" mass="44688">MPRHRIAFGNNKGGSGKTFMAFQVACEAARARPESSVVVIDFSLYSDLSALMLGGSAREGIGAPMRGLQTCVDATDEDLRAEGLVRALERAAQAREAKGRGGGSSGGGQPRGSVFGTWFARGGKVSEPETEVNILEFAIRPNEFNPEIPKNVYLVAGAGTCSWGEETTAMTDANDVQLWARTGDEWIGAGKVFSDAVDALPKEVDAVFVDTDHLSACVLTKLAFAAMDAIVIPLSYNDMDFNRLFADITKNALITDVLREMHERGQLRALVKKFMFTRVGSTANTPSVTNGGISSPFTPTKTSSAQMDDMARQIWTVCDQPVYKSLFTDVSELESSGNAVQAFSQKYFGMFKLVPELASLISTMNGIPVCGMTSKTYTAANGLSGSTGAAVLNSLKAEISASTQSILDERYNAPISASS</sequence>
<dbReference type="InterPro" id="IPR027417">
    <property type="entry name" value="P-loop_NTPase"/>
</dbReference>
<dbReference type="AlphaFoldDB" id="A0A090M6F7"/>
<evidence type="ECO:0000313" key="1">
    <source>
        <dbReference type="EMBL" id="CEF97704.1"/>
    </source>
</evidence>
<dbReference type="Proteomes" id="UP000009170">
    <property type="component" value="Unassembled WGS sequence"/>
</dbReference>
<dbReference type="Gene3D" id="3.40.50.300">
    <property type="entry name" value="P-loop containing nucleotide triphosphate hydrolases"/>
    <property type="match status" value="1"/>
</dbReference>
<dbReference type="EMBL" id="CAID01000004">
    <property type="protein sequence ID" value="CEF97704.1"/>
    <property type="molecule type" value="Genomic_DNA"/>
</dbReference>
<evidence type="ECO:0000313" key="2">
    <source>
        <dbReference type="EMBL" id="OUS49621.1"/>
    </source>
</evidence>
<dbReference type="InterPro" id="IPR050678">
    <property type="entry name" value="DNA_Partitioning_ATPase"/>
</dbReference>
<keyword evidence="1" id="KW-0378">Hydrolase</keyword>
<dbReference type="PANTHER" id="PTHR13696">
    <property type="entry name" value="P-LOOP CONTAINING NUCLEOSIDE TRIPHOSPHATE HYDROLASE"/>
    <property type="match status" value="1"/>
</dbReference>
<proteinExistence type="predicted"/>
<dbReference type="GO" id="GO:0016787">
    <property type="term" value="F:hydrolase activity"/>
    <property type="evidence" value="ECO:0007669"/>
    <property type="project" value="UniProtKB-KW"/>
</dbReference>
<gene>
    <name evidence="2" type="ORF">BE221DRAFT_188931</name>
    <name evidence="1" type="ORF">OT_ostta04g04350</name>
</gene>
<accession>A0A1Y5IJ80</accession>
<dbReference type="OrthoDB" id="1902922at2759"/>
<evidence type="ECO:0000313" key="3">
    <source>
        <dbReference type="Proteomes" id="UP000009170"/>
    </source>
</evidence>
<dbReference type="SUPFAM" id="SSF52540">
    <property type="entry name" value="P-loop containing nucleoside triphosphate hydrolases"/>
    <property type="match status" value="1"/>
</dbReference>